<evidence type="ECO:0000313" key="2">
    <source>
        <dbReference type="EMBL" id="SNB52338.1"/>
    </source>
</evidence>
<dbReference type="EMBL" id="FYEK01000003">
    <property type="protein sequence ID" value="SNB52338.1"/>
    <property type="molecule type" value="Genomic_DNA"/>
</dbReference>
<evidence type="ECO:0008006" key="4">
    <source>
        <dbReference type="Google" id="ProtNLM"/>
    </source>
</evidence>
<keyword evidence="3" id="KW-1185">Reference proteome</keyword>
<gene>
    <name evidence="2" type="ORF">SAMN02746019_00022970</name>
</gene>
<keyword evidence="1" id="KW-1133">Transmembrane helix</keyword>
<protein>
    <recommendedName>
        <fullName evidence="4">Zinc-finger</fullName>
    </recommendedName>
</protein>
<accession>A0A212PZF4</accession>
<dbReference type="InParanoid" id="A0A212PZF4"/>
<evidence type="ECO:0000313" key="3">
    <source>
        <dbReference type="Proteomes" id="UP000197025"/>
    </source>
</evidence>
<name>A0A212PZF4_9CHLR</name>
<dbReference type="InterPro" id="IPR041916">
    <property type="entry name" value="Anti_sigma_zinc_sf"/>
</dbReference>
<evidence type="ECO:0000256" key="1">
    <source>
        <dbReference type="SAM" id="Phobius"/>
    </source>
</evidence>
<reference evidence="3" key="1">
    <citation type="submission" date="2017-06" db="EMBL/GenBank/DDBJ databases">
        <authorList>
            <person name="Varghese N."/>
            <person name="Submissions S."/>
        </authorList>
    </citation>
    <scope>NUCLEOTIDE SEQUENCE [LARGE SCALE GENOMIC DNA]</scope>
    <source>
        <strain evidence="3">JAD2</strain>
    </source>
</reference>
<keyword evidence="1" id="KW-0472">Membrane</keyword>
<keyword evidence="1" id="KW-0812">Transmembrane</keyword>
<sequence length="171" mass="18977">MTCDRFRERMIDLLEGGLTGSEAREWEAHRMLCPACQTLWEAARMADAWLRAAPPAPPPPDLSLRVMRRIRRVAAWESRGAFLLFLLIGLGLALAWREFLLAIPVWVHKLYPLFLEAGGLLQGLSRLPAARWGMMVLIGLAGLSSYTPSGSDEARPVLDILGRWGKPGGDC</sequence>
<feature type="transmembrane region" description="Helical" evidence="1">
    <location>
        <begin position="81"/>
        <end position="107"/>
    </location>
</feature>
<proteinExistence type="predicted"/>
<dbReference type="RefSeq" id="WP_088570069.1">
    <property type="nucleotide sequence ID" value="NZ_FYEK01000003.1"/>
</dbReference>
<dbReference type="AlphaFoldDB" id="A0A212PZF4"/>
<dbReference type="Proteomes" id="UP000197025">
    <property type="component" value="Unassembled WGS sequence"/>
</dbReference>
<dbReference type="OrthoDB" id="129419at2"/>
<dbReference type="Gene3D" id="1.10.10.1320">
    <property type="entry name" value="Anti-sigma factor, zinc-finger domain"/>
    <property type="match status" value="1"/>
</dbReference>
<organism evidence="2 3">
    <name type="scientific">Thermoflexus hugenholtzii JAD2</name>
    <dbReference type="NCBI Taxonomy" id="877466"/>
    <lineage>
        <taxon>Bacteria</taxon>
        <taxon>Bacillati</taxon>
        <taxon>Chloroflexota</taxon>
        <taxon>Thermoflexia</taxon>
        <taxon>Thermoflexales</taxon>
        <taxon>Thermoflexaceae</taxon>
        <taxon>Thermoflexus</taxon>
    </lineage>
</organism>